<dbReference type="InterPro" id="IPR050796">
    <property type="entry name" value="SCF_F-box_component"/>
</dbReference>
<evidence type="ECO:0000313" key="2">
    <source>
        <dbReference type="EMBL" id="KAK9182471.1"/>
    </source>
</evidence>
<comment type="caution">
    <text evidence="2">The sequence shown here is derived from an EMBL/GenBank/DDBJ whole genome shotgun (WGS) entry which is preliminary data.</text>
</comment>
<feature type="signal peptide" evidence="1">
    <location>
        <begin position="1"/>
        <end position="20"/>
    </location>
</feature>
<evidence type="ECO:0008006" key="4">
    <source>
        <dbReference type="Google" id="ProtNLM"/>
    </source>
</evidence>
<dbReference type="PANTHER" id="PTHR31672">
    <property type="entry name" value="BNACNNG10540D PROTEIN"/>
    <property type="match status" value="1"/>
</dbReference>
<dbReference type="Proteomes" id="UP001428341">
    <property type="component" value="Unassembled WGS sequence"/>
</dbReference>
<feature type="chain" id="PRO_5042810620" description="F-box associated domain-containing protein" evidence="1">
    <location>
        <begin position="21"/>
        <end position="217"/>
    </location>
</feature>
<sequence length="217" mass="25038">MLHFLPEILVEILLALPVKSLHKDYFIWKPSTGIYRKLPDLEVPFVEVFIYGFGYDLFSNEYGVFVRVLSMKANTWRKIPYYDAISYICPRRLDGCFVNGAIHWLGSLPDLSYVQMANVPSAIVALDSAKESFYFILLPIIDGLLCLKFIDLSIIDGLLCLIRSQYEGYSCLSCCQSQFWIMREHAVWLSWFRLAKIETCNELDDHCKLGDPVLTKI</sequence>
<proteinExistence type="predicted"/>
<dbReference type="InterPro" id="IPR017451">
    <property type="entry name" value="F-box-assoc_interact_dom"/>
</dbReference>
<keyword evidence="3" id="KW-1185">Reference proteome</keyword>
<dbReference type="PANTHER" id="PTHR31672:SF13">
    <property type="entry name" value="F-BOX PROTEIN CPR30-LIKE"/>
    <property type="match status" value="1"/>
</dbReference>
<organism evidence="2 3">
    <name type="scientific">Citrus x changshan-huyou</name>
    <dbReference type="NCBI Taxonomy" id="2935761"/>
    <lineage>
        <taxon>Eukaryota</taxon>
        <taxon>Viridiplantae</taxon>
        <taxon>Streptophyta</taxon>
        <taxon>Embryophyta</taxon>
        <taxon>Tracheophyta</taxon>
        <taxon>Spermatophyta</taxon>
        <taxon>Magnoliopsida</taxon>
        <taxon>eudicotyledons</taxon>
        <taxon>Gunneridae</taxon>
        <taxon>Pentapetalae</taxon>
        <taxon>rosids</taxon>
        <taxon>malvids</taxon>
        <taxon>Sapindales</taxon>
        <taxon>Rutaceae</taxon>
        <taxon>Aurantioideae</taxon>
        <taxon>Citrus</taxon>
    </lineage>
</organism>
<dbReference type="EMBL" id="JBCGBO010000024">
    <property type="protein sequence ID" value="KAK9182471.1"/>
    <property type="molecule type" value="Genomic_DNA"/>
</dbReference>
<dbReference type="AlphaFoldDB" id="A0AAP0LTI3"/>
<evidence type="ECO:0000313" key="3">
    <source>
        <dbReference type="Proteomes" id="UP001428341"/>
    </source>
</evidence>
<accession>A0AAP0LTI3</accession>
<evidence type="ECO:0000256" key="1">
    <source>
        <dbReference type="SAM" id="SignalP"/>
    </source>
</evidence>
<dbReference type="NCBIfam" id="TIGR01640">
    <property type="entry name" value="F_box_assoc_1"/>
    <property type="match status" value="1"/>
</dbReference>
<name>A0AAP0LTI3_9ROSI</name>
<protein>
    <recommendedName>
        <fullName evidence="4">F-box associated domain-containing protein</fullName>
    </recommendedName>
</protein>
<reference evidence="2 3" key="1">
    <citation type="submission" date="2024-05" db="EMBL/GenBank/DDBJ databases">
        <title>Haplotype-resolved chromosome-level genome assembly of Huyou (Citrus changshanensis).</title>
        <authorList>
            <person name="Miao C."/>
            <person name="Chen W."/>
            <person name="Wu Y."/>
            <person name="Wang L."/>
            <person name="Zhao S."/>
            <person name="Grierson D."/>
            <person name="Xu C."/>
            <person name="Chen K."/>
        </authorList>
    </citation>
    <scope>NUCLEOTIDE SEQUENCE [LARGE SCALE GENOMIC DNA]</scope>
    <source>
        <strain evidence="2">01-14</strain>
        <tissue evidence="2">Leaf</tissue>
    </source>
</reference>
<keyword evidence="1" id="KW-0732">Signal</keyword>
<gene>
    <name evidence="2" type="ORF">WN944_025616</name>
</gene>